<evidence type="ECO:0000313" key="2">
    <source>
        <dbReference type="Proteomes" id="UP000317933"/>
    </source>
</evidence>
<name>A0A502HNH6_9PSED</name>
<proteinExistence type="predicted"/>
<sequence length="170" mass="19300">MTAVEYPAWIRELHESEIFGEALALALIEVAKSERDQYHFGTLLQLETETKARLRPFLFKYGVPLSENIDLSDVGAIVSAYQSAANLQEFAGGIKPVVENFLSRFEQIARICPEEDRDIAKSMVRHESAILKWLTMESTCHPRGSLDDMIGELRYPLPTIEVLPEKKEHP</sequence>
<organism evidence="1 2">
    <name type="scientific">Pseudomonas arsenicoxydans</name>
    <dbReference type="NCBI Taxonomy" id="702115"/>
    <lineage>
        <taxon>Bacteria</taxon>
        <taxon>Pseudomonadati</taxon>
        <taxon>Pseudomonadota</taxon>
        <taxon>Gammaproteobacteria</taxon>
        <taxon>Pseudomonadales</taxon>
        <taxon>Pseudomonadaceae</taxon>
        <taxon>Pseudomonas</taxon>
    </lineage>
</organism>
<dbReference type="EMBL" id="RCZE01000010">
    <property type="protein sequence ID" value="TPG75224.1"/>
    <property type="molecule type" value="Genomic_DNA"/>
</dbReference>
<dbReference type="AlphaFoldDB" id="A0A502HNH6"/>
<evidence type="ECO:0000313" key="1">
    <source>
        <dbReference type="EMBL" id="TPG75224.1"/>
    </source>
</evidence>
<dbReference type="Proteomes" id="UP000317933">
    <property type="component" value="Unassembled WGS sequence"/>
</dbReference>
<protein>
    <submittedName>
        <fullName evidence="1">Uncharacterized protein</fullName>
    </submittedName>
</protein>
<gene>
    <name evidence="1" type="ORF">EAH78_20400</name>
</gene>
<accession>A0A502HNH6</accession>
<reference evidence="1 2" key="1">
    <citation type="journal article" date="2019" name="Environ. Microbiol.">
        <title>Species interactions and distinct microbial communities in high Arctic permafrost affected cryosols are associated with the CH4 and CO2 gas fluxes.</title>
        <authorList>
            <person name="Altshuler I."/>
            <person name="Hamel J."/>
            <person name="Turney S."/>
            <person name="Magnuson E."/>
            <person name="Levesque R."/>
            <person name="Greer C."/>
            <person name="Whyte L.G."/>
        </authorList>
    </citation>
    <scope>NUCLEOTIDE SEQUENCE [LARGE SCALE GENOMIC DNA]</scope>
    <source>
        <strain evidence="1 2">E3</strain>
    </source>
</reference>
<comment type="caution">
    <text evidence="1">The sequence shown here is derived from an EMBL/GenBank/DDBJ whole genome shotgun (WGS) entry which is preliminary data.</text>
</comment>
<dbReference type="RefSeq" id="WP_140669126.1">
    <property type="nucleotide sequence ID" value="NZ_RCZE01000010.1"/>
</dbReference>